<keyword evidence="3" id="KW-1185">Reference proteome</keyword>
<dbReference type="Gene3D" id="3.80.10.10">
    <property type="entry name" value="Ribonuclease Inhibitor"/>
    <property type="match status" value="1"/>
</dbReference>
<feature type="region of interest" description="Disordered" evidence="1">
    <location>
        <begin position="35"/>
        <end position="56"/>
    </location>
</feature>
<gene>
    <name evidence="2" type="ORF">Bca52824_070740</name>
</gene>
<reference evidence="2 3" key="1">
    <citation type="submission" date="2020-02" db="EMBL/GenBank/DDBJ databases">
        <authorList>
            <person name="Ma Q."/>
            <person name="Huang Y."/>
            <person name="Song X."/>
            <person name="Pei D."/>
        </authorList>
    </citation>
    <scope>NUCLEOTIDE SEQUENCE [LARGE SCALE GENOMIC DNA]</scope>
    <source>
        <strain evidence="2">Sxm20200214</strain>
        <tissue evidence="2">Leaf</tissue>
    </source>
</reference>
<proteinExistence type="predicted"/>
<accession>A0A8X7U5C9</accession>
<comment type="caution">
    <text evidence="2">The sequence shown here is derived from an EMBL/GenBank/DDBJ whole genome shotgun (WGS) entry which is preliminary data.</text>
</comment>
<name>A0A8X7U5C9_BRACI</name>
<evidence type="ECO:0000256" key="1">
    <source>
        <dbReference type="SAM" id="MobiDB-lite"/>
    </source>
</evidence>
<evidence type="ECO:0000313" key="2">
    <source>
        <dbReference type="EMBL" id="KAG2263661.1"/>
    </source>
</evidence>
<sequence>MPCGPCCGPSDRKVITMSVKGCYGQLSVKFCSKTTNTRLSPHGTSPQASAYGQESRATPLRHVTSLYLSGLNLSGLSSSVSHLPLLRNLSLAANQISATSPGDGQPLGAPPSEPLQRLQRLVPRRALRRIGEPPGPRFVQQQLNRRLARLLTNLTELRHLHLGELLAGRIPPAYGSWPARVFSSFRQRTRRKNPRRSET</sequence>
<dbReference type="AlphaFoldDB" id="A0A8X7U5C9"/>
<dbReference type="Proteomes" id="UP000886595">
    <property type="component" value="Unassembled WGS sequence"/>
</dbReference>
<organism evidence="2 3">
    <name type="scientific">Brassica carinata</name>
    <name type="common">Ethiopian mustard</name>
    <name type="synonym">Abyssinian cabbage</name>
    <dbReference type="NCBI Taxonomy" id="52824"/>
    <lineage>
        <taxon>Eukaryota</taxon>
        <taxon>Viridiplantae</taxon>
        <taxon>Streptophyta</taxon>
        <taxon>Embryophyta</taxon>
        <taxon>Tracheophyta</taxon>
        <taxon>Spermatophyta</taxon>
        <taxon>Magnoliopsida</taxon>
        <taxon>eudicotyledons</taxon>
        <taxon>Gunneridae</taxon>
        <taxon>Pentapetalae</taxon>
        <taxon>rosids</taxon>
        <taxon>malvids</taxon>
        <taxon>Brassicales</taxon>
        <taxon>Brassicaceae</taxon>
        <taxon>Brassiceae</taxon>
        <taxon>Brassica</taxon>
    </lineage>
</organism>
<dbReference type="EMBL" id="JAAMPC010000014">
    <property type="protein sequence ID" value="KAG2263661.1"/>
    <property type="molecule type" value="Genomic_DNA"/>
</dbReference>
<protein>
    <submittedName>
        <fullName evidence="2">Uncharacterized protein</fullName>
    </submittedName>
</protein>
<dbReference type="SUPFAM" id="SSF52058">
    <property type="entry name" value="L domain-like"/>
    <property type="match status" value="1"/>
</dbReference>
<dbReference type="InterPro" id="IPR032675">
    <property type="entry name" value="LRR_dom_sf"/>
</dbReference>
<evidence type="ECO:0000313" key="3">
    <source>
        <dbReference type="Proteomes" id="UP000886595"/>
    </source>
</evidence>